<keyword evidence="5" id="KW-0443">Lipid metabolism</keyword>
<dbReference type="STRING" id="394096.DB31_2435"/>
<evidence type="ECO:0000256" key="7">
    <source>
        <dbReference type="SAM" id="Phobius"/>
    </source>
</evidence>
<evidence type="ECO:0000313" key="10">
    <source>
        <dbReference type="Proteomes" id="UP000028725"/>
    </source>
</evidence>
<dbReference type="InterPro" id="IPR051689">
    <property type="entry name" value="Sterol_desaturase/TMEM195"/>
</dbReference>
<evidence type="ECO:0000256" key="2">
    <source>
        <dbReference type="ARBA" id="ARBA00022692"/>
    </source>
</evidence>
<gene>
    <name evidence="9" type="ORF">DB31_2435</name>
</gene>
<proteinExistence type="predicted"/>
<evidence type="ECO:0000313" key="9">
    <source>
        <dbReference type="EMBL" id="KFE64022.1"/>
    </source>
</evidence>
<feature type="transmembrane region" description="Helical" evidence="7">
    <location>
        <begin position="40"/>
        <end position="58"/>
    </location>
</feature>
<keyword evidence="4" id="KW-0560">Oxidoreductase</keyword>
<dbReference type="Pfam" id="PF04116">
    <property type="entry name" value="FA_hydroxylase"/>
    <property type="match status" value="1"/>
</dbReference>
<protein>
    <submittedName>
        <fullName evidence="9">Sterol desaturase</fullName>
    </submittedName>
</protein>
<dbReference type="GO" id="GO:0008610">
    <property type="term" value="P:lipid biosynthetic process"/>
    <property type="evidence" value="ECO:0007669"/>
    <property type="project" value="InterPro"/>
</dbReference>
<feature type="domain" description="Fatty acid hydroxylase" evidence="8">
    <location>
        <begin position="77"/>
        <end position="208"/>
    </location>
</feature>
<dbReference type="GO" id="GO:0016020">
    <property type="term" value="C:membrane"/>
    <property type="evidence" value="ECO:0007669"/>
    <property type="project" value="GOC"/>
</dbReference>
<sequence>MFHVATALALVGLVLLELRNPRFRADTFGPGPRRRRNWTFFVASLVPMYFLQSAGVWSRAHLPTLIVPDTLPFAVDFLACTLVAELVSWISHYVKHRFASLWVFHFQHHREEHFSVWMVSHTHGLEVAISGTLLTALLTVLGFSPLSMQLYFALYAVLLTYHHSDMGYSLGWLDWIVVSPAYHRLHHHSQGRGNYGSMLTVFDVLFGTASWPRPDDSPAALGLPPGSTEPFGFRAEMLHFLSRWRGQRQ</sequence>
<organism evidence="9 10">
    <name type="scientific">Hyalangium minutum</name>
    <dbReference type="NCBI Taxonomy" id="394096"/>
    <lineage>
        <taxon>Bacteria</taxon>
        <taxon>Pseudomonadati</taxon>
        <taxon>Myxococcota</taxon>
        <taxon>Myxococcia</taxon>
        <taxon>Myxococcales</taxon>
        <taxon>Cystobacterineae</taxon>
        <taxon>Archangiaceae</taxon>
        <taxon>Hyalangium</taxon>
    </lineage>
</organism>
<name>A0A085W8K9_9BACT</name>
<dbReference type="GO" id="GO:0050479">
    <property type="term" value="F:glyceryl-ether monooxygenase activity"/>
    <property type="evidence" value="ECO:0007669"/>
    <property type="project" value="TreeGrafter"/>
</dbReference>
<feature type="transmembrane region" description="Helical" evidence="7">
    <location>
        <begin position="70"/>
        <end position="91"/>
    </location>
</feature>
<dbReference type="PANTHER" id="PTHR21624:SF1">
    <property type="entry name" value="ALKYLGLYCEROL MONOOXYGENASE"/>
    <property type="match status" value="1"/>
</dbReference>
<comment type="subcellular location">
    <subcellularLocation>
        <location evidence="1">Endomembrane system</location>
        <topology evidence="1">Multi-pass membrane protein</topology>
    </subcellularLocation>
</comment>
<dbReference type="GO" id="GO:0006643">
    <property type="term" value="P:membrane lipid metabolic process"/>
    <property type="evidence" value="ECO:0007669"/>
    <property type="project" value="TreeGrafter"/>
</dbReference>
<evidence type="ECO:0000256" key="1">
    <source>
        <dbReference type="ARBA" id="ARBA00004127"/>
    </source>
</evidence>
<evidence type="ECO:0000256" key="6">
    <source>
        <dbReference type="ARBA" id="ARBA00023136"/>
    </source>
</evidence>
<dbReference type="PANTHER" id="PTHR21624">
    <property type="entry name" value="STEROL DESATURASE-RELATED PROTEIN"/>
    <property type="match status" value="1"/>
</dbReference>
<dbReference type="GO" id="GO:0012505">
    <property type="term" value="C:endomembrane system"/>
    <property type="evidence" value="ECO:0007669"/>
    <property type="project" value="UniProtKB-SubCell"/>
</dbReference>
<keyword evidence="2 7" id="KW-0812">Transmembrane</keyword>
<dbReference type="Proteomes" id="UP000028725">
    <property type="component" value="Unassembled WGS sequence"/>
</dbReference>
<keyword evidence="6 7" id="KW-0472">Membrane</keyword>
<keyword evidence="10" id="KW-1185">Reference proteome</keyword>
<keyword evidence="3 7" id="KW-1133">Transmembrane helix</keyword>
<dbReference type="AlphaFoldDB" id="A0A085W8K9"/>
<dbReference type="InterPro" id="IPR006694">
    <property type="entry name" value="Fatty_acid_hydroxylase"/>
</dbReference>
<evidence type="ECO:0000256" key="5">
    <source>
        <dbReference type="ARBA" id="ARBA00023098"/>
    </source>
</evidence>
<evidence type="ECO:0000256" key="3">
    <source>
        <dbReference type="ARBA" id="ARBA00022989"/>
    </source>
</evidence>
<reference evidence="9 10" key="1">
    <citation type="submission" date="2014-04" db="EMBL/GenBank/DDBJ databases">
        <title>Genome assembly of Hyalangium minutum DSM 14724.</title>
        <authorList>
            <person name="Sharma G."/>
            <person name="Subramanian S."/>
        </authorList>
    </citation>
    <scope>NUCLEOTIDE SEQUENCE [LARGE SCALE GENOMIC DNA]</scope>
    <source>
        <strain evidence="9 10">DSM 14724</strain>
    </source>
</reference>
<dbReference type="GO" id="GO:0005506">
    <property type="term" value="F:iron ion binding"/>
    <property type="evidence" value="ECO:0007669"/>
    <property type="project" value="InterPro"/>
</dbReference>
<accession>A0A085W8K9</accession>
<evidence type="ECO:0000259" key="8">
    <source>
        <dbReference type="Pfam" id="PF04116"/>
    </source>
</evidence>
<feature type="transmembrane region" description="Helical" evidence="7">
    <location>
        <begin position="127"/>
        <end position="158"/>
    </location>
</feature>
<dbReference type="RefSeq" id="WP_169787129.1">
    <property type="nucleotide sequence ID" value="NZ_JMCB01000015.1"/>
</dbReference>
<comment type="caution">
    <text evidence="9">The sequence shown here is derived from an EMBL/GenBank/DDBJ whole genome shotgun (WGS) entry which is preliminary data.</text>
</comment>
<dbReference type="EMBL" id="JMCB01000015">
    <property type="protein sequence ID" value="KFE64022.1"/>
    <property type="molecule type" value="Genomic_DNA"/>
</dbReference>
<evidence type="ECO:0000256" key="4">
    <source>
        <dbReference type="ARBA" id="ARBA00023002"/>
    </source>
</evidence>